<dbReference type="PANTHER" id="PTHR44468">
    <property type="entry name" value="COXSACKIEVIRUS AND ADENOVIRUS RECEPTOR-RELATED"/>
    <property type="match status" value="1"/>
</dbReference>
<evidence type="ECO:0000256" key="5">
    <source>
        <dbReference type="ARBA" id="ARBA00023768"/>
    </source>
</evidence>
<protein>
    <recommendedName>
        <fullName evidence="8">Ig-like domain-containing protein</fullName>
    </recommendedName>
</protein>
<keyword evidence="7" id="KW-0812">Transmembrane</keyword>
<keyword evidence="3" id="KW-0796">Tight junction</keyword>
<dbReference type="SMART" id="SM00409">
    <property type="entry name" value="IG"/>
    <property type="match status" value="2"/>
</dbReference>
<gene>
    <name evidence="9" type="ORF">ACEWY4_011596</name>
</gene>
<dbReference type="CDD" id="cd00096">
    <property type="entry name" value="Ig"/>
    <property type="match status" value="1"/>
</dbReference>
<evidence type="ECO:0000256" key="6">
    <source>
        <dbReference type="SAM" id="MobiDB-lite"/>
    </source>
</evidence>
<dbReference type="InterPro" id="IPR003598">
    <property type="entry name" value="Ig_sub2"/>
</dbReference>
<feature type="transmembrane region" description="Helical" evidence="7">
    <location>
        <begin position="276"/>
        <end position="299"/>
    </location>
</feature>
<feature type="domain" description="Ig-like" evidence="8">
    <location>
        <begin position="181"/>
        <end position="254"/>
    </location>
</feature>
<dbReference type="GO" id="GO:0016323">
    <property type="term" value="C:basolateral plasma membrane"/>
    <property type="evidence" value="ECO:0007669"/>
    <property type="project" value="UniProtKB-SubCell"/>
</dbReference>
<dbReference type="GO" id="GO:0005912">
    <property type="term" value="C:adherens junction"/>
    <property type="evidence" value="ECO:0007669"/>
    <property type="project" value="UniProtKB-SubCell"/>
</dbReference>
<evidence type="ECO:0000313" key="9">
    <source>
        <dbReference type="EMBL" id="KAL2091798.1"/>
    </source>
</evidence>
<dbReference type="EMBL" id="JBHFQA010000010">
    <property type="protein sequence ID" value="KAL2091798.1"/>
    <property type="molecule type" value="Genomic_DNA"/>
</dbReference>
<dbReference type="PROSITE" id="PS50835">
    <property type="entry name" value="IG_LIKE"/>
    <property type="match status" value="2"/>
</dbReference>
<organism evidence="9 10">
    <name type="scientific">Coilia grayii</name>
    <name type="common">Gray's grenadier anchovy</name>
    <dbReference type="NCBI Taxonomy" id="363190"/>
    <lineage>
        <taxon>Eukaryota</taxon>
        <taxon>Metazoa</taxon>
        <taxon>Chordata</taxon>
        <taxon>Craniata</taxon>
        <taxon>Vertebrata</taxon>
        <taxon>Euteleostomi</taxon>
        <taxon>Actinopterygii</taxon>
        <taxon>Neopterygii</taxon>
        <taxon>Teleostei</taxon>
        <taxon>Clupei</taxon>
        <taxon>Clupeiformes</taxon>
        <taxon>Clupeoidei</taxon>
        <taxon>Engraulidae</taxon>
        <taxon>Coilinae</taxon>
        <taxon>Coilia</taxon>
    </lineage>
</organism>
<comment type="subcellular location">
    <subcellularLocation>
        <location evidence="5">Basolateral cell membrane</location>
        <topology evidence="5">Single-pass type I membrane protein</topology>
    </subcellularLocation>
    <subcellularLocation>
        <location evidence="2">Cell junction</location>
        <location evidence="2">Adherens junction</location>
    </subcellularLocation>
    <subcellularLocation>
        <location evidence="1">Cell junction</location>
        <location evidence="1">Tight junction</location>
    </subcellularLocation>
</comment>
<dbReference type="InterPro" id="IPR052307">
    <property type="entry name" value="EJ_Adhesion_Regulator"/>
</dbReference>
<dbReference type="InterPro" id="IPR007110">
    <property type="entry name" value="Ig-like_dom"/>
</dbReference>
<dbReference type="AlphaFoldDB" id="A0ABD1JY46"/>
<keyword evidence="7" id="KW-0472">Membrane</keyword>
<sequence>MCLWVTVACRLSPVTCHLSFSHKNKSKILDRMESVWSRLRAGGQVLLVLSLIHTGISLGLVVTSSGPQTLKRAQGQSVTLGCTYSPGPADIGGLDIEWTKVSPDVTLKDQLVLSFTGDQEYQLGPPELMRRMRFVGNPANGDATVEISALIASDTATYQCKVKKTPGIDSRKLTVVVLVHPAVPKCWVEGGEEKGGVVSLRCQTNQGSVPLTYSWSRQDGSLPPTATLNSQTGELLIRNHSESFTGRYVCVVKNEVGQEQCVYTLHAYNPVNKAGVIAGAVIGALLLLLLLLFLIWLIICCCNKRRYEKEVANDIREDVAAPASRPTSRVSSMRSIMGYHTHSGLFYSSVHNSAPSRTPSGSASQHAASPPPDTASVSVYKPPLTYDSRYGYPV</sequence>
<evidence type="ECO:0000259" key="8">
    <source>
        <dbReference type="PROSITE" id="PS50835"/>
    </source>
</evidence>
<dbReference type="GO" id="GO:0005923">
    <property type="term" value="C:bicellular tight junction"/>
    <property type="evidence" value="ECO:0007669"/>
    <property type="project" value="UniProtKB-SubCell"/>
</dbReference>
<evidence type="ECO:0000256" key="2">
    <source>
        <dbReference type="ARBA" id="ARBA00004536"/>
    </source>
</evidence>
<keyword evidence="10" id="KW-1185">Reference proteome</keyword>
<dbReference type="InterPro" id="IPR003599">
    <property type="entry name" value="Ig_sub"/>
</dbReference>
<reference evidence="9 10" key="1">
    <citation type="submission" date="2024-09" db="EMBL/GenBank/DDBJ databases">
        <title>A chromosome-level genome assembly of Gray's grenadier anchovy, Coilia grayii.</title>
        <authorList>
            <person name="Fu Z."/>
        </authorList>
    </citation>
    <scope>NUCLEOTIDE SEQUENCE [LARGE SCALE GENOMIC DNA]</scope>
    <source>
        <strain evidence="9">G4</strain>
        <tissue evidence="9">Muscle</tissue>
    </source>
</reference>
<evidence type="ECO:0000256" key="1">
    <source>
        <dbReference type="ARBA" id="ARBA00004435"/>
    </source>
</evidence>
<dbReference type="Proteomes" id="UP001591681">
    <property type="component" value="Unassembled WGS sequence"/>
</dbReference>
<comment type="caution">
    <text evidence="9">The sequence shown here is derived from an EMBL/GenBank/DDBJ whole genome shotgun (WGS) entry which is preliminary data.</text>
</comment>
<dbReference type="InterPro" id="IPR013106">
    <property type="entry name" value="Ig_V-set"/>
</dbReference>
<dbReference type="Pfam" id="PF07686">
    <property type="entry name" value="V-set"/>
    <property type="match status" value="1"/>
</dbReference>
<feature type="domain" description="Ig-like" evidence="8">
    <location>
        <begin position="74"/>
        <end position="174"/>
    </location>
</feature>
<evidence type="ECO:0000256" key="4">
    <source>
        <dbReference type="ARBA" id="ARBA00022949"/>
    </source>
</evidence>
<dbReference type="SUPFAM" id="SSF48726">
    <property type="entry name" value="Immunoglobulin"/>
    <property type="match status" value="2"/>
</dbReference>
<dbReference type="Gene3D" id="2.60.40.10">
    <property type="entry name" value="Immunoglobulins"/>
    <property type="match status" value="2"/>
</dbReference>
<dbReference type="SMART" id="SM00408">
    <property type="entry name" value="IGc2"/>
    <property type="match status" value="2"/>
</dbReference>
<feature type="compositionally biased region" description="Polar residues" evidence="6">
    <location>
        <begin position="356"/>
        <end position="367"/>
    </location>
</feature>
<evidence type="ECO:0000256" key="3">
    <source>
        <dbReference type="ARBA" id="ARBA00022427"/>
    </source>
</evidence>
<dbReference type="Pfam" id="PF13927">
    <property type="entry name" value="Ig_3"/>
    <property type="match status" value="1"/>
</dbReference>
<feature type="transmembrane region" description="Helical" evidence="7">
    <location>
        <begin position="41"/>
        <end position="62"/>
    </location>
</feature>
<dbReference type="InterPro" id="IPR036179">
    <property type="entry name" value="Ig-like_dom_sf"/>
</dbReference>
<dbReference type="PANTHER" id="PTHR44468:SF2">
    <property type="entry name" value="V-SET AND IMMUNOGLOBULIN DOMAIN CONTAINING 8B ISOFORM X1"/>
    <property type="match status" value="1"/>
</dbReference>
<proteinExistence type="predicted"/>
<feature type="region of interest" description="Disordered" evidence="6">
    <location>
        <begin position="356"/>
        <end position="394"/>
    </location>
</feature>
<dbReference type="SMART" id="SM00406">
    <property type="entry name" value="IGv"/>
    <property type="match status" value="1"/>
</dbReference>
<evidence type="ECO:0000256" key="7">
    <source>
        <dbReference type="SAM" id="Phobius"/>
    </source>
</evidence>
<evidence type="ECO:0000313" key="10">
    <source>
        <dbReference type="Proteomes" id="UP001591681"/>
    </source>
</evidence>
<accession>A0ABD1JY46</accession>
<keyword evidence="4" id="KW-0965">Cell junction</keyword>
<dbReference type="InterPro" id="IPR013783">
    <property type="entry name" value="Ig-like_fold"/>
</dbReference>
<keyword evidence="7" id="KW-1133">Transmembrane helix</keyword>
<name>A0ABD1JY46_9TELE</name>